<sequence>MIYFADTFVKRLTGPKKSRSTSSPRRGIAAMVSASGQCRSTTPSSNGIGRHARPSGGRAPDREIRCRVCDQGFPCPKAVPPWLWRIVAIVFNPVAPS</sequence>
<organism evidence="2">
    <name type="scientific">Mycobacterium xenopi 4042</name>
    <dbReference type="NCBI Taxonomy" id="1299334"/>
    <lineage>
        <taxon>Bacteria</taxon>
        <taxon>Bacillati</taxon>
        <taxon>Actinomycetota</taxon>
        <taxon>Actinomycetes</taxon>
        <taxon>Mycobacteriales</taxon>
        <taxon>Mycobacteriaceae</taxon>
        <taxon>Mycobacterium</taxon>
    </lineage>
</organism>
<evidence type="ECO:0000313" key="2">
    <source>
        <dbReference type="EMBL" id="EUA65843.1"/>
    </source>
</evidence>
<evidence type="ECO:0000256" key="1">
    <source>
        <dbReference type="SAM" id="MobiDB-lite"/>
    </source>
</evidence>
<comment type="caution">
    <text evidence="2">The sequence shown here is derived from an EMBL/GenBank/DDBJ whole genome shotgun (WGS) entry which is preliminary data.</text>
</comment>
<protein>
    <submittedName>
        <fullName evidence="2">Uncharacterized protein</fullName>
    </submittedName>
</protein>
<accession>X8DDQ2</accession>
<gene>
    <name evidence="2" type="ORF">I553_3885</name>
</gene>
<name>X8DDQ2_MYCXE</name>
<feature type="region of interest" description="Disordered" evidence="1">
    <location>
        <begin position="33"/>
        <end position="60"/>
    </location>
</feature>
<proteinExistence type="predicted"/>
<dbReference type="AlphaFoldDB" id="X8DDQ2"/>
<feature type="compositionally biased region" description="Polar residues" evidence="1">
    <location>
        <begin position="34"/>
        <end position="47"/>
    </location>
</feature>
<dbReference type="PATRIC" id="fig|1299334.3.peg.2099"/>
<dbReference type="EMBL" id="JAOB01000025">
    <property type="protein sequence ID" value="EUA65843.1"/>
    <property type="molecule type" value="Genomic_DNA"/>
</dbReference>
<reference evidence="2" key="1">
    <citation type="submission" date="2014-01" db="EMBL/GenBank/DDBJ databases">
        <authorList>
            <person name="Brown-Elliot B."/>
            <person name="Wallace R."/>
            <person name="Lenaerts A."/>
            <person name="Ordway D."/>
            <person name="DeGroote M.A."/>
            <person name="Parker T."/>
            <person name="Sizemore C."/>
            <person name="Tallon L.J."/>
            <person name="Sadzewicz L.K."/>
            <person name="Sengamalay N."/>
            <person name="Fraser C.M."/>
            <person name="Hine E."/>
            <person name="Shefchek K.A."/>
            <person name="Das S.P."/>
            <person name="Tettelin H."/>
        </authorList>
    </citation>
    <scope>NUCLEOTIDE SEQUENCE [LARGE SCALE GENOMIC DNA]</scope>
    <source>
        <strain evidence="2">4042</strain>
    </source>
</reference>